<keyword evidence="1" id="KW-0229">DNA integration</keyword>
<dbReference type="InterPro" id="IPR010998">
    <property type="entry name" value="Integrase_recombinase_N"/>
</dbReference>
<evidence type="ECO:0000259" key="4">
    <source>
        <dbReference type="PROSITE" id="PS51898"/>
    </source>
</evidence>
<feature type="domain" description="Tyr recombinase" evidence="4">
    <location>
        <begin position="198"/>
        <end position="410"/>
    </location>
</feature>
<dbReference type="InterPro" id="IPR050090">
    <property type="entry name" value="Tyrosine_recombinase_XerCD"/>
</dbReference>
<accession>A0AA86IPF5</accession>
<dbReference type="InterPro" id="IPR002104">
    <property type="entry name" value="Integrase_catalytic"/>
</dbReference>
<dbReference type="Pfam" id="PF12167">
    <property type="entry name" value="Arm-DNA-bind_2"/>
    <property type="match status" value="1"/>
</dbReference>
<organism evidence="5 6">
    <name type="scientific">Enterobacter kobei</name>
    <dbReference type="NCBI Taxonomy" id="208224"/>
    <lineage>
        <taxon>Bacteria</taxon>
        <taxon>Pseudomonadati</taxon>
        <taxon>Pseudomonadota</taxon>
        <taxon>Gammaproteobacteria</taxon>
        <taxon>Enterobacterales</taxon>
        <taxon>Enterobacteriaceae</taxon>
        <taxon>Enterobacter</taxon>
        <taxon>Enterobacter cloacae complex</taxon>
    </lineage>
</organism>
<dbReference type="PANTHER" id="PTHR30349:SF36">
    <property type="entry name" value="PROPHAGE INTEGRASE INTR-RELATED"/>
    <property type="match status" value="1"/>
</dbReference>
<proteinExistence type="predicted"/>
<evidence type="ECO:0000313" key="5">
    <source>
        <dbReference type="EMBL" id="BCU55100.1"/>
    </source>
</evidence>
<dbReference type="GO" id="GO:0015074">
    <property type="term" value="P:DNA integration"/>
    <property type="evidence" value="ECO:0007669"/>
    <property type="project" value="UniProtKB-KW"/>
</dbReference>
<dbReference type="Proteomes" id="UP000682928">
    <property type="component" value="Chromosome"/>
</dbReference>
<evidence type="ECO:0000256" key="2">
    <source>
        <dbReference type="ARBA" id="ARBA00023125"/>
    </source>
</evidence>
<name>A0AA86IPF5_9ENTR</name>
<dbReference type="CDD" id="cd01189">
    <property type="entry name" value="INT_ICEBs1_C_like"/>
    <property type="match status" value="1"/>
</dbReference>
<dbReference type="Pfam" id="PF00589">
    <property type="entry name" value="Phage_integrase"/>
    <property type="match status" value="1"/>
</dbReference>
<dbReference type="SUPFAM" id="SSF56349">
    <property type="entry name" value="DNA breaking-rejoining enzymes"/>
    <property type="match status" value="1"/>
</dbReference>
<gene>
    <name evidence="5" type="ORF">ENKO_16940</name>
</gene>
<dbReference type="GO" id="GO:0006310">
    <property type="term" value="P:DNA recombination"/>
    <property type="evidence" value="ECO:0007669"/>
    <property type="project" value="UniProtKB-KW"/>
</dbReference>
<dbReference type="EMBL" id="AP024590">
    <property type="protein sequence ID" value="BCU55100.1"/>
    <property type="molecule type" value="Genomic_DNA"/>
</dbReference>
<keyword evidence="2" id="KW-0238">DNA-binding</keyword>
<dbReference type="AlphaFoldDB" id="A0AA86IPF5"/>
<evidence type="ECO:0000256" key="1">
    <source>
        <dbReference type="ARBA" id="ARBA00022908"/>
    </source>
</evidence>
<dbReference type="PANTHER" id="PTHR30349">
    <property type="entry name" value="PHAGE INTEGRASE-RELATED"/>
    <property type="match status" value="1"/>
</dbReference>
<dbReference type="InterPro" id="IPR022000">
    <property type="entry name" value="Min27-like_integrase_DNA_bind"/>
</dbReference>
<reference evidence="5" key="1">
    <citation type="submission" date="2021-04" db="EMBL/GenBank/DDBJ databases">
        <title>Difference and commonality of drug resistance evolution in various bacteria. and drug sensitivity profiles.</title>
        <authorList>
            <person name="Maeda T."/>
            <person name="Shibai A."/>
            <person name="Kawada K."/>
            <person name="Kotani H."/>
            <person name="Tarusawa Y."/>
            <person name="Tanabe K."/>
            <person name="Furusawa C."/>
        </authorList>
    </citation>
    <scope>NUCLEOTIDE SEQUENCE</scope>
    <source>
        <strain evidence="5">JCM 8580</strain>
    </source>
</reference>
<dbReference type="InterPro" id="IPR011010">
    <property type="entry name" value="DNA_brk_join_enz"/>
</dbReference>
<evidence type="ECO:0000256" key="3">
    <source>
        <dbReference type="ARBA" id="ARBA00023172"/>
    </source>
</evidence>
<dbReference type="GO" id="GO:0003677">
    <property type="term" value="F:DNA binding"/>
    <property type="evidence" value="ECO:0007669"/>
    <property type="project" value="UniProtKB-KW"/>
</dbReference>
<keyword evidence="3" id="KW-0233">DNA recombination</keyword>
<evidence type="ECO:0000313" key="6">
    <source>
        <dbReference type="Proteomes" id="UP000682928"/>
    </source>
</evidence>
<dbReference type="Gene3D" id="1.10.443.10">
    <property type="entry name" value="Intergrase catalytic core"/>
    <property type="match status" value="1"/>
</dbReference>
<dbReference type="Gene3D" id="1.10.150.130">
    <property type="match status" value="1"/>
</dbReference>
<protein>
    <submittedName>
        <fullName evidence="5">Integrase</fullName>
    </submittedName>
</protein>
<dbReference type="PROSITE" id="PS51898">
    <property type="entry name" value="TYR_RECOMBINASE"/>
    <property type="match status" value="1"/>
</dbReference>
<dbReference type="RefSeq" id="WP_088218964.1">
    <property type="nucleotide sequence ID" value="NZ_AP024590.1"/>
</dbReference>
<sequence>MAKSAYPTGVENHGGNLRIWFIYKGARVRENLGVPDIPKNRKMAGELRSSVCFAIKTGNFNYSSQFPDSPNLKKFGMESKEITVADLARKWLELKKMEISTNAMGRYKSIARNMVPRLGEERFASSITKEDLLFIRKDLLTGYQVMKRGHRTPVKGRSVPTVNNYMNIMSGMFQFAADSGYIAANPFTGITALKKSRTEPDPLTRDEFMRLIEACRHQQIRNMWSLAVYTGVRHGELVSLAWEDIDLKAGTMTIRRNHTLTKEFTLPKTEAGTNRVINLIQPAIDVLRSQAEMTRLGKQYEVTVKLREYGRCEMHPCTFVFNPQVVTRNSLAGHHYAVGSINQNWETAMRRAGIRYRKAYQSRHTYACWSLAAGANPNFIAKQMGHSDAQMVYRVYGSWMAENNMDQVTILNQKLSSFAPPMPRAVGSDLKS</sequence>
<dbReference type="InterPro" id="IPR013762">
    <property type="entry name" value="Integrase-like_cat_sf"/>
</dbReference>